<dbReference type="EMBL" id="JAODNV010000014">
    <property type="protein sequence ID" value="MCT8991296.1"/>
    <property type="molecule type" value="Genomic_DNA"/>
</dbReference>
<keyword evidence="2" id="KW-1185">Reference proteome</keyword>
<organism evidence="1 2">
    <name type="scientific">Chelativorans petroleitrophicus</name>
    <dbReference type="NCBI Taxonomy" id="2975484"/>
    <lineage>
        <taxon>Bacteria</taxon>
        <taxon>Pseudomonadati</taxon>
        <taxon>Pseudomonadota</taxon>
        <taxon>Alphaproteobacteria</taxon>
        <taxon>Hyphomicrobiales</taxon>
        <taxon>Phyllobacteriaceae</taxon>
        <taxon>Chelativorans</taxon>
    </lineage>
</organism>
<name>A0A9X3BA29_9HYPH</name>
<evidence type="ECO:0000313" key="1">
    <source>
        <dbReference type="EMBL" id="MCT8991296.1"/>
    </source>
</evidence>
<proteinExistence type="predicted"/>
<gene>
    <name evidence="1" type="ORF">NYR54_13510</name>
</gene>
<dbReference type="Proteomes" id="UP001149009">
    <property type="component" value="Unassembled WGS sequence"/>
</dbReference>
<evidence type="ECO:0000313" key="2">
    <source>
        <dbReference type="Proteomes" id="UP001149009"/>
    </source>
</evidence>
<dbReference type="RefSeq" id="WP_261516281.1">
    <property type="nucleotide sequence ID" value="NZ_JAODNV010000014.1"/>
</dbReference>
<dbReference type="AlphaFoldDB" id="A0A9X3BA29"/>
<accession>A0A9X3BA29</accession>
<sequence>MEAFANFLASVANDLSARFGATGKARERVEATIGHAIAFSTWSDLDEKRKLTDAEKVELIERWLRGAFDPD</sequence>
<comment type="caution">
    <text evidence="1">The sequence shown here is derived from an EMBL/GenBank/DDBJ whole genome shotgun (WGS) entry which is preliminary data.</text>
</comment>
<reference evidence="1" key="1">
    <citation type="submission" date="2022-08" db="EMBL/GenBank/DDBJ databases">
        <title>Chelativorans sichuanense sp. nov., a paraffin oil-degrading bacterium isolated from a mixture of oil-based drill cuttings and paddy soil.</title>
        <authorList>
            <person name="Yu J."/>
            <person name="Liu H."/>
            <person name="Chen Q."/>
        </authorList>
    </citation>
    <scope>NUCLEOTIDE SEQUENCE</scope>
    <source>
        <strain evidence="1">SCAU 2101</strain>
    </source>
</reference>
<protein>
    <submittedName>
        <fullName evidence="1">Uncharacterized protein</fullName>
    </submittedName>
</protein>